<dbReference type="Proteomes" id="UP001212997">
    <property type="component" value="Unassembled WGS sequence"/>
</dbReference>
<keyword evidence="2 6" id="KW-0812">Transmembrane</keyword>
<evidence type="ECO:0000259" key="7">
    <source>
        <dbReference type="PROSITE" id="PS50850"/>
    </source>
</evidence>
<dbReference type="PANTHER" id="PTHR23502">
    <property type="entry name" value="MAJOR FACILITATOR SUPERFAMILY"/>
    <property type="match status" value="1"/>
</dbReference>
<feature type="transmembrane region" description="Helical" evidence="6">
    <location>
        <begin position="214"/>
        <end position="239"/>
    </location>
</feature>
<dbReference type="InterPro" id="IPR011701">
    <property type="entry name" value="MFS"/>
</dbReference>
<evidence type="ECO:0000256" key="5">
    <source>
        <dbReference type="SAM" id="MobiDB-lite"/>
    </source>
</evidence>
<dbReference type="Pfam" id="PF07690">
    <property type="entry name" value="MFS_1"/>
    <property type="match status" value="1"/>
</dbReference>
<dbReference type="Gene3D" id="1.20.1250.20">
    <property type="entry name" value="MFS general substrate transporter like domains"/>
    <property type="match status" value="1"/>
</dbReference>
<feature type="transmembrane region" description="Helical" evidence="6">
    <location>
        <begin position="405"/>
        <end position="430"/>
    </location>
</feature>
<organism evidence="8 9">
    <name type="scientific">Meripilus lineatus</name>
    <dbReference type="NCBI Taxonomy" id="2056292"/>
    <lineage>
        <taxon>Eukaryota</taxon>
        <taxon>Fungi</taxon>
        <taxon>Dikarya</taxon>
        <taxon>Basidiomycota</taxon>
        <taxon>Agaricomycotina</taxon>
        <taxon>Agaricomycetes</taxon>
        <taxon>Polyporales</taxon>
        <taxon>Meripilaceae</taxon>
        <taxon>Meripilus</taxon>
    </lineage>
</organism>
<proteinExistence type="predicted"/>
<gene>
    <name evidence="8" type="ORF">NLI96_g3279</name>
</gene>
<dbReference type="InterPro" id="IPR020846">
    <property type="entry name" value="MFS_dom"/>
</dbReference>
<feature type="domain" description="Major facilitator superfamily (MFS) profile" evidence="7">
    <location>
        <begin position="56"/>
        <end position="497"/>
    </location>
</feature>
<evidence type="ECO:0000313" key="9">
    <source>
        <dbReference type="Proteomes" id="UP001212997"/>
    </source>
</evidence>
<name>A0AAD5VBT5_9APHY</name>
<feature type="transmembrane region" description="Helical" evidence="6">
    <location>
        <begin position="54"/>
        <end position="76"/>
    </location>
</feature>
<evidence type="ECO:0000313" key="8">
    <source>
        <dbReference type="EMBL" id="KAJ3487798.1"/>
    </source>
</evidence>
<dbReference type="GO" id="GO:0022857">
    <property type="term" value="F:transmembrane transporter activity"/>
    <property type="evidence" value="ECO:0007669"/>
    <property type="project" value="InterPro"/>
</dbReference>
<dbReference type="FunFam" id="1.20.1250.20:FF:000082">
    <property type="entry name" value="MFS multidrug transporter, putative"/>
    <property type="match status" value="1"/>
</dbReference>
<dbReference type="PANTHER" id="PTHR23502:SF7">
    <property type="entry name" value="DRUG_PROTON ANTIPORTER YHK8-RELATED"/>
    <property type="match status" value="1"/>
</dbReference>
<reference evidence="8" key="1">
    <citation type="submission" date="2022-07" db="EMBL/GenBank/DDBJ databases">
        <title>Genome Sequence of Physisporinus lineatus.</title>
        <authorList>
            <person name="Buettner E."/>
        </authorList>
    </citation>
    <scope>NUCLEOTIDE SEQUENCE</scope>
    <source>
        <strain evidence="8">VT162</strain>
    </source>
</reference>
<keyword evidence="4 6" id="KW-0472">Membrane</keyword>
<evidence type="ECO:0000256" key="2">
    <source>
        <dbReference type="ARBA" id="ARBA00022692"/>
    </source>
</evidence>
<feature type="transmembrane region" description="Helical" evidence="6">
    <location>
        <begin position="303"/>
        <end position="321"/>
    </location>
</feature>
<dbReference type="AlphaFoldDB" id="A0AAD5VBT5"/>
<comment type="subcellular location">
    <subcellularLocation>
        <location evidence="1">Membrane</location>
        <topology evidence="1">Multi-pass membrane protein</topology>
    </subcellularLocation>
</comment>
<feature type="transmembrane region" description="Helical" evidence="6">
    <location>
        <begin position="466"/>
        <end position="484"/>
    </location>
</feature>
<dbReference type="EMBL" id="JANAWD010000082">
    <property type="protein sequence ID" value="KAJ3487798.1"/>
    <property type="molecule type" value="Genomic_DNA"/>
</dbReference>
<evidence type="ECO:0000256" key="4">
    <source>
        <dbReference type="ARBA" id="ARBA00023136"/>
    </source>
</evidence>
<dbReference type="CDD" id="cd17323">
    <property type="entry name" value="MFS_Tpo1_MDR_like"/>
    <property type="match status" value="1"/>
</dbReference>
<keyword evidence="9" id="KW-1185">Reference proteome</keyword>
<feature type="transmembrane region" description="Helical" evidence="6">
    <location>
        <begin position="145"/>
        <end position="169"/>
    </location>
</feature>
<sequence>MADRTPTETINSQDGEEPSTLKESAQVHVDTDAPYLVELSPEDDPKNISAFRKWIIVSIVSSSALCVTCASSVAAFTEAGVARDFHVHKEVSILGISLFVQGLGIGPLLVGPLSELYGRSIIYRVSFVFFFPFTFPVSFSPNIAVFLVLRWLTGLSGSAFLSVAGGSVSDMFRNQHVPSPMAVYTISPFIGPVIGPFMSGFINQNLDWRWTYRVILIWIFVEMACLILFVPETYSPIILKQKAQRIRKSTGDSRYYAPLDKHETTLVHSVTNCSLSIEWPFFLTSGQPILLSKPSATEFPIRAALLLGILYLAFQAFPIIFEQEHNLSIQFTGLTFLGTGVGMIIGLISQPFWNRLHRKRSERFDGQAPPEEHLLMGQAGAILVPVSLFWLAFTTYKSVPWIVPIIASVPFGIGIHWCFTSTFTYLVVAYRPIAASAMAANTFVRTSFAAAFPLFAGQMYHRLGTVGATALLAGLTTLAAPLPIGGRLRAESRFTAT</sequence>
<dbReference type="PROSITE" id="PS50850">
    <property type="entry name" value="MFS"/>
    <property type="match status" value="1"/>
</dbReference>
<evidence type="ECO:0000256" key="1">
    <source>
        <dbReference type="ARBA" id="ARBA00004141"/>
    </source>
</evidence>
<evidence type="ECO:0000256" key="3">
    <source>
        <dbReference type="ARBA" id="ARBA00022989"/>
    </source>
</evidence>
<feature type="transmembrane region" description="Helical" evidence="6">
    <location>
        <begin position="91"/>
        <end position="109"/>
    </location>
</feature>
<feature type="transmembrane region" description="Helical" evidence="6">
    <location>
        <begin position="181"/>
        <end position="202"/>
    </location>
</feature>
<feature type="transmembrane region" description="Helical" evidence="6">
    <location>
        <begin position="121"/>
        <end position="139"/>
    </location>
</feature>
<comment type="caution">
    <text evidence="8">The sequence shown here is derived from an EMBL/GenBank/DDBJ whole genome shotgun (WGS) entry which is preliminary data.</text>
</comment>
<protein>
    <recommendedName>
        <fullName evidence="7">Major facilitator superfamily (MFS) profile domain-containing protein</fullName>
    </recommendedName>
</protein>
<feature type="transmembrane region" description="Helical" evidence="6">
    <location>
        <begin position="374"/>
        <end position="393"/>
    </location>
</feature>
<dbReference type="GO" id="GO:0005886">
    <property type="term" value="C:plasma membrane"/>
    <property type="evidence" value="ECO:0007669"/>
    <property type="project" value="TreeGrafter"/>
</dbReference>
<dbReference type="InterPro" id="IPR036259">
    <property type="entry name" value="MFS_trans_sf"/>
</dbReference>
<accession>A0AAD5VBT5</accession>
<feature type="transmembrane region" description="Helical" evidence="6">
    <location>
        <begin position="327"/>
        <end position="353"/>
    </location>
</feature>
<feature type="region of interest" description="Disordered" evidence="5">
    <location>
        <begin position="1"/>
        <end position="22"/>
    </location>
</feature>
<evidence type="ECO:0000256" key="6">
    <source>
        <dbReference type="SAM" id="Phobius"/>
    </source>
</evidence>
<keyword evidence="3 6" id="KW-1133">Transmembrane helix</keyword>
<dbReference type="SUPFAM" id="SSF103473">
    <property type="entry name" value="MFS general substrate transporter"/>
    <property type="match status" value="1"/>
</dbReference>